<evidence type="ECO:0000313" key="2">
    <source>
        <dbReference type="Proteomes" id="UP001186118"/>
    </source>
</evidence>
<dbReference type="AlphaFoldDB" id="A0AAE4TS84"/>
<protein>
    <submittedName>
        <fullName evidence="1">Uncharacterized protein</fullName>
    </submittedName>
</protein>
<sequence length="57" mass="6917">MNLKYRDLNIIKHALEYYIKRENPRDGDLIQEENLLNKVADEIKWFKENIIDNHCGE</sequence>
<reference evidence="1" key="1">
    <citation type="submission" date="2021-04" db="EMBL/GenBank/DDBJ databases">
        <title>Draft genomes of 20 S. canis strains.</title>
        <authorList>
            <person name="Pagnossin D."/>
            <person name="Weir W."/>
            <person name="Smith A."/>
            <person name="Ure R."/>
            <person name="Oravcova K."/>
        </authorList>
    </citation>
    <scope>NUCLEOTIDE SEQUENCE</scope>
    <source>
        <strain evidence="1">284</strain>
    </source>
</reference>
<dbReference type="EMBL" id="JAGQEX010000007">
    <property type="protein sequence ID" value="MDV5976712.1"/>
    <property type="molecule type" value="Genomic_DNA"/>
</dbReference>
<name>A0AAE4TS84_STRCB</name>
<gene>
    <name evidence="1" type="ORF">KB584_04430</name>
</gene>
<dbReference type="Proteomes" id="UP001186118">
    <property type="component" value="Unassembled WGS sequence"/>
</dbReference>
<organism evidence="1 2">
    <name type="scientific">Streptococcus canis</name>
    <dbReference type="NCBI Taxonomy" id="1329"/>
    <lineage>
        <taxon>Bacteria</taxon>
        <taxon>Bacillati</taxon>
        <taxon>Bacillota</taxon>
        <taxon>Bacilli</taxon>
        <taxon>Lactobacillales</taxon>
        <taxon>Streptococcaceae</taxon>
        <taxon>Streptococcus</taxon>
    </lineage>
</organism>
<comment type="caution">
    <text evidence="1">The sequence shown here is derived from an EMBL/GenBank/DDBJ whole genome shotgun (WGS) entry which is preliminary data.</text>
</comment>
<dbReference type="RefSeq" id="WP_172601460.1">
    <property type="nucleotide sequence ID" value="NZ_BLRR01000018.1"/>
</dbReference>
<evidence type="ECO:0000313" key="1">
    <source>
        <dbReference type="EMBL" id="MDV5976712.1"/>
    </source>
</evidence>
<accession>A0AAE4TS84</accession>
<proteinExistence type="predicted"/>